<comment type="caution">
    <text evidence="6">The sequence shown here is derived from an EMBL/GenBank/DDBJ whole genome shotgun (WGS) entry which is preliminary data.</text>
</comment>
<evidence type="ECO:0000259" key="5">
    <source>
        <dbReference type="Pfam" id="PF00535"/>
    </source>
</evidence>
<protein>
    <submittedName>
        <fullName evidence="6">Glycosyltransferase family 2 protein</fullName>
        <ecNumber evidence="6">2.4.-.-</ecNumber>
    </submittedName>
</protein>
<dbReference type="SUPFAM" id="SSF53448">
    <property type="entry name" value="Nucleotide-diphospho-sugar transferases"/>
    <property type="match status" value="1"/>
</dbReference>
<name>A0ABW5PBL2_9BACL</name>
<evidence type="ECO:0000256" key="1">
    <source>
        <dbReference type="ARBA" id="ARBA00004776"/>
    </source>
</evidence>
<keyword evidence="4 6" id="KW-0808">Transferase</keyword>
<dbReference type="InterPro" id="IPR029044">
    <property type="entry name" value="Nucleotide-diphossugar_trans"/>
</dbReference>
<dbReference type="RefSeq" id="WP_377601856.1">
    <property type="nucleotide sequence ID" value="NZ_JBHUME010000007.1"/>
</dbReference>
<proteinExistence type="inferred from homology"/>
<dbReference type="EMBL" id="JBHUME010000007">
    <property type="protein sequence ID" value="MFD2612355.1"/>
    <property type="molecule type" value="Genomic_DNA"/>
</dbReference>
<dbReference type="PANTHER" id="PTHR43179">
    <property type="entry name" value="RHAMNOSYLTRANSFERASE WBBL"/>
    <property type="match status" value="1"/>
</dbReference>
<dbReference type="EC" id="2.4.-.-" evidence="6"/>
<evidence type="ECO:0000256" key="2">
    <source>
        <dbReference type="ARBA" id="ARBA00006739"/>
    </source>
</evidence>
<feature type="domain" description="Glycosyltransferase 2-like" evidence="5">
    <location>
        <begin position="5"/>
        <end position="167"/>
    </location>
</feature>
<dbReference type="CDD" id="cd04186">
    <property type="entry name" value="GT_2_like_c"/>
    <property type="match status" value="1"/>
</dbReference>
<keyword evidence="7" id="KW-1185">Reference proteome</keyword>
<comment type="pathway">
    <text evidence="1">Cell wall biogenesis; cell wall polysaccharide biosynthesis.</text>
</comment>
<reference evidence="7" key="1">
    <citation type="journal article" date="2019" name="Int. J. Syst. Evol. Microbiol.">
        <title>The Global Catalogue of Microorganisms (GCM) 10K type strain sequencing project: providing services to taxonomists for standard genome sequencing and annotation.</title>
        <authorList>
            <consortium name="The Broad Institute Genomics Platform"/>
            <consortium name="The Broad Institute Genome Sequencing Center for Infectious Disease"/>
            <person name="Wu L."/>
            <person name="Ma J."/>
        </authorList>
    </citation>
    <scope>NUCLEOTIDE SEQUENCE [LARGE SCALE GENOMIC DNA]</scope>
    <source>
        <strain evidence="7">KCTC 3950</strain>
    </source>
</reference>
<dbReference type="InterPro" id="IPR001173">
    <property type="entry name" value="Glyco_trans_2-like"/>
</dbReference>
<dbReference type="PANTHER" id="PTHR43179:SF12">
    <property type="entry name" value="GALACTOFURANOSYLTRANSFERASE GLFT2"/>
    <property type="match status" value="1"/>
</dbReference>
<organism evidence="6 7">
    <name type="scientific">Paenibacillus gansuensis</name>
    <dbReference type="NCBI Taxonomy" id="306542"/>
    <lineage>
        <taxon>Bacteria</taxon>
        <taxon>Bacillati</taxon>
        <taxon>Bacillota</taxon>
        <taxon>Bacilli</taxon>
        <taxon>Bacillales</taxon>
        <taxon>Paenibacillaceae</taxon>
        <taxon>Paenibacillus</taxon>
    </lineage>
</organism>
<gene>
    <name evidence="6" type="ORF">ACFSUF_07970</name>
</gene>
<evidence type="ECO:0000256" key="4">
    <source>
        <dbReference type="ARBA" id="ARBA00022679"/>
    </source>
</evidence>
<dbReference type="Pfam" id="PF00535">
    <property type="entry name" value="Glycos_transf_2"/>
    <property type="match status" value="1"/>
</dbReference>
<evidence type="ECO:0000256" key="3">
    <source>
        <dbReference type="ARBA" id="ARBA00022676"/>
    </source>
</evidence>
<keyword evidence="3 6" id="KW-0328">Glycosyltransferase</keyword>
<evidence type="ECO:0000313" key="7">
    <source>
        <dbReference type="Proteomes" id="UP001597541"/>
    </source>
</evidence>
<dbReference type="Gene3D" id="3.90.550.10">
    <property type="entry name" value="Spore Coat Polysaccharide Biosynthesis Protein SpsA, Chain A"/>
    <property type="match status" value="1"/>
</dbReference>
<dbReference type="GO" id="GO:0016757">
    <property type="term" value="F:glycosyltransferase activity"/>
    <property type="evidence" value="ECO:0007669"/>
    <property type="project" value="UniProtKB-KW"/>
</dbReference>
<dbReference type="Proteomes" id="UP001597541">
    <property type="component" value="Unassembled WGS sequence"/>
</dbReference>
<comment type="similarity">
    <text evidence="2">Belongs to the glycosyltransferase 2 family.</text>
</comment>
<sequence>MNLTSIIIPNYNGRTLLADCIYSIRQHTDVPYEIIVVDNGSTDGSTEFCRQEQITFVSLPENRGFPAACNIGLQLSRGDNLLLLNNDVLVTREWLERMLDCLHSSADIGVVGPVTDYASGRQQLDVSGMQQEEVLAQFSTRDRGKWQVADRIVGLCYLMKREVFDRVGLLDERFSPGHYEDDDYCFRVRLEGYRLMIAGDSFIYHLGSKSFGKEDQEQVKELLIRNREKFIAKWGVDPSIYM</sequence>
<accession>A0ABW5PBL2</accession>
<evidence type="ECO:0000313" key="6">
    <source>
        <dbReference type="EMBL" id="MFD2612355.1"/>
    </source>
</evidence>